<dbReference type="Pfam" id="PF04178">
    <property type="entry name" value="Got1"/>
    <property type="match status" value="1"/>
</dbReference>
<keyword evidence="5 8" id="KW-1133">Transmembrane helix</keyword>
<evidence type="ECO:0000256" key="1">
    <source>
        <dbReference type="ARBA" id="ARBA00004141"/>
    </source>
</evidence>
<comment type="similarity">
    <text evidence="7 8">Belongs to the SFT2 family.</text>
</comment>
<dbReference type="GO" id="GO:0005737">
    <property type="term" value="C:cytoplasm"/>
    <property type="evidence" value="ECO:0007669"/>
    <property type="project" value="UniProtKB-ARBA"/>
</dbReference>
<keyword evidence="4 8" id="KW-0653">Protein transport</keyword>
<name>A0A8J6B078_9EUKA</name>
<evidence type="ECO:0000313" key="10">
    <source>
        <dbReference type="Proteomes" id="UP000717585"/>
    </source>
</evidence>
<evidence type="ECO:0000256" key="5">
    <source>
        <dbReference type="ARBA" id="ARBA00022989"/>
    </source>
</evidence>
<gene>
    <name evidence="9" type="ORF">J8273_5961</name>
</gene>
<evidence type="ECO:0000256" key="3">
    <source>
        <dbReference type="ARBA" id="ARBA00022692"/>
    </source>
</evidence>
<dbReference type="InterPro" id="IPR011691">
    <property type="entry name" value="Vesicle_transpt_SFT2"/>
</dbReference>
<evidence type="ECO:0000256" key="8">
    <source>
        <dbReference type="RuleBase" id="RU363111"/>
    </source>
</evidence>
<protein>
    <recommendedName>
        <fullName evidence="8">Vesicle transport protein</fullName>
    </recommendedName>
</protein>
<evidence type="ECO:0000313" key="9">
    <source>
        <dbReference type="EMBL" id="KAG9392703.1"/>
    </source>
</evidence>
<evidence type="ECO:0000256" key="2">
    <source>
        <dbReference type="ARBA" id="ARBA00022448"/>
    </source>
</evidence>
<comment type="subcellular location">
    <subcellularLocation>
        <location evidence="1 8">Membrane</location>
        <topology evidence="1 8">Multi-pass membrane protein</topology>
    </subcellularLocation>
</comment>
<feature type="transmembrane region" description="Helical" evidence="8">
    <location>
        <begin position="129"/>
        <end position="149"/>
    </location>
</feature>
<dbReference type="GO" id="GO:0012505">
    <property type="term" value="C:endomembrane system"/>
    <property type="evidence" value="ECO:0007669"/>
    <property type="project" value="UniProtKB-ARBA"/>
</dbReference>
<evidence type="ECO:0000256" key="4">
    <source>
        <dbReference type="ARBA" id="ARBA00022927"/>
    </source>
</evidence>
<keyword evidence="3 8" id="KW-0812">Transmembrane</keyword>
<dbReference type="OrthoDB" id="73614at2759"/>
<keyword evidence="2 8" id="KW-0813">Transport</keyword>
<dbReference type="GO" id="GO:0016192">
    <property type="term" value="P:vesicle-mediated transport"/>
    <property type="evidence" value="ECO:0007669"/>
    <property type="project" value="InterPro"/>
</dbReference>
<reference evidence="9" key="1">
    <citation type="submission" date="2021-05" db="EMBL/GenBank/DDBJ databases">
        <title>A free-living protist that lacks canonical eukaryotic 1 DNA replication and segregation systems.</title>
        <authorList>
            <person name="Salas-Leiva D.E."/>
            <person name="Tromer E.C."/>
            <person name="Curtis B.A."/>
            <person name="Jerlstrom-Hultqvist J."/>
            <person name="Kolisko M."/>
            <person name="Yi Z."/>
            <person name="Salas-Leiva J.S."/>
            <person name="Gallot-Lavallee L."/>
            <person name="Kops G.J.P.L."/>
            <person name="Archibald J.M."/>
            <person name="Simpson A.G.B."/>
            <person name="Roger A.J."/>
        </authorList>
    </citation>
    <scope>NUCLEOTIDE SEQUENCE</scope>
    <source>
        <strain evidence="9">BICM</strain>
    </source>
</reference>
<evidence type="ECO:0000256" key="7">
    <source>
        <dbReference type="ARBA" id="ARBA00025800"/>
    </source>
</evidence>
<feature type="transmembrane region" description="Helical" evidence="8">
    <location>
        <begin position="66"/>
        <end position="88"/>
    </location>
</feature>
<evidence type="ECO:0000256" key="6">
    <source>
        <dbReference type="ARBA" id="ARBA00023136"/>
    </source>
</evidence>
<accession>A0A8J6B078</accession>
<dbReference type="GO" id="GO:0016020">
    <property type="term" value="C:membrane"/>
    <property type="evidence" value="ECO:0007669"/>
    <property type="project" value="UniProtKB-SubCell"/>
</dbReference>
<keyword evidence="10" id="KW-1185">Reference proteome</keyword>
<dbReference type="Proteomes" id="UP000717585">
    <property type="component" value="Unassembled WGS sequence"/>
</dbReference>
<keyword evidence="6 8" id="KW-0472">Membrane</keyword>
<dbReference type="EMBL" id="JAHDYR010000034">
    <property type="protein sequence ID" value="KAG9392703.1"/>
    <property type="molecule type" value="Genomic_DNA"/>
</dbReference>
<dbReference type="GO" id="GO:0015031">
    <property type="term" value="P:protein transport"/>
    <property type="evidence" value="ECO:0007669"/>
    <property type="project" value="UniProtKB-KW"/>
</dbReference>
<comment type="function">
    <text evidence="8">May be involved in fusion of retrograde transport vesicles derived from an endocytic compartment with the Golgi complex.</text>
</comment>
<feature type="transmembrane region" description="Helical" evidence="8">
    <location>
        <begin position="38"/>
        <end position="60"/>
    </location>
</feature>
<sequence>MNAAKNPYAALRSARDAGSYALMFQGYRPFGLSQTLRIYIFAAMFSIGFLTSLAGVLALFESVILFLLLFVGGMCLTIGSTCLLFHPVKQLRMAMDKVRAPATITFIVALSLIVLIPIAITFIFGSHDFVLVLLCLVIALVVYGALLWYSLSFIPFSHDLVIGFVQKTWRRVTRT</sequence>
<dbReference type="InterPro" id="IPR007305">
    <property type="entry name" value="Vesicle_transpt_Got1/SFT2"/>
</dbReference>
<proteinExistence type="inferred from homology"/>
<organism evidence="9 10">
    <name type="scientific">Carpediemonas membranifera</name>
    <dbReference type="NCBI Taxonomy" id="201153"/>
    <lineage>
        <taxon>Eukaryota</taxon>
        <taxon>Metamonada</taxon>
        <taxon>Carpediemonas-like organisms</taxon>
        <taxon>Carpediemonas</taxon>
    </lineage>
</organism>
<comment type="caution">
    <text evidence="9">The sequence shown here is derived from an EMBL/GenBank/DDBJ whole genome shotgun (WGS) entry which is preliminary data.</text>
</comment>
<dbReference type="PANTHER" id="PTHR23137">
    <property type="entry name" value="VESICLE TRANSPORT PROTEIN-RELATED"/>
    <property type="match status" value="1"/>
</dbReference>
<dbReference type="PANTHER" id="PTHR23137:SF6">
    <property type="entry name" value="VESICLE TRANSPORT PROTEIN"/>
    <property type="match status" value="1"/>
</dbReference>
<dbReference type="AlphaFoldDB" id="A0A8J6B078"/>
<feature type="transmembrane region" description="Helical" evidence="8">
    <location>
        <begin position="100"/>
        <end position="123"/>
    </location>
</feature>